<evidence type="ECO:0000313" key="4">
    <source>
        <dbReference type="Proteomes" id="UP000273326"/>
    </source>
</evidence>
<dbReference type="KEGG" id="jeh:EJN90_09705"/>
<feature type="domain" description="Zinc-ribbon" evidence="2">
    <location>
        <begin position="4"/>
        <end position="25"/>
    </location>
</feature>
<evidence type="ECO:0000256" key="1">
    <source>
        <dbReference type="SAM" id="Phobius"/>
    </source>
</evidence>
<reference evidence="4" key="1">
    <citation type="submission" date="2018-12" db="EMBL/GenBank/DDBJ databases">
        <title>Complete genome sequencing of Jeotgalibaca sp. H21T32.</title>
        <authorList>
            <person name="Bae J.-W."/>
            <person name="Lee S.-Y."/>
        </authorList>
    </citation>
    <scope>NUCLEOTIDE SEQUENCE [LARGE SCALE GENOMIC DNA]</scope>
    <source>
        <strain evidence="4">H21T32</strain>
    </source>
</reference>
<feature type="transmembrane region" description="Helical" evidence="1">
    <location>
        <begin position="187"/>
        <end position="206"/>
    </location>
</feature>
<keyword evidence="4" id="KW-1185">Reference proteome</keyword>
<gene>
    <name evidence="3" type="ORF">EJN90_09705</name>
</gene>
<accession>A0A3S9HCK7</accession>
<dbReference type="RefSeq" id="WP_126110741.1">
    <property type="nucleotide sequence ID" value="NZ_CP034465.1"/>
</dbReference>
<dbReference type="Proteomes" id="UP000273326">
    <property type="component" value="Chromosome"/>
</dbReference>
<name>A0A3S9HCK7_9LACT</name>
<proteinExistence type="predicted"/>
<evidence type="ECO:0000259" key="2">
    <source>
        <dbReference type="Pfam" id="PF13240"/>
    </source>
</evidence>
<feature type="transmembrane region" description="Helical" evidence="1">
    <location>
        <begin position="119"/>
        <end position="141"/>
    </location>
</feature>
<organism evidence="3 4">
    <name type="scientific">Jeotgalibaca ciconiae</name>
    <dbReference type="NCBI Taxonomy" id="2496265"/>
    <lineage>
        <taxon>Bacteria</taxon>
        <taxon>Bacillati</taxon>
        <taxon>Bacillota</taxon>
        <taxon>Bacilli</taxon>
        <taxon>Lactobacillales</taxon>
        <taxon>Carnobacteriaceae</taxon>
        <taxon>Jeotgalibaca</taxon>
    </lineage>
</organism>
<dbReference type="Pfam" id="PF13240">
    <property type="entry name" value="Zn_Ribbon_1"/>
    <property type="match status" value="1"/>
</dbReference>
<sequence length="264" mass="29040">MIICPNCQAEMNEESKFCTECGTSLVEQATQQTQPTQQPNASQITITAPNIDIDLTDVKNKMTNYWQYLLQTAVHPSSSFANTHAIMGWIQVSVIALLTTFILAVFANESYLGLGFIDFVKIFFVQVAASLCPILVSFLVVRFMKKNPISFSQATAQFGGLLSLNVFILALVLIFSFLSPFGLADLILLLLGLTGIINIAAFNIYLYSTDNNSKIDSFIATIIGNVGYLILAVLIIRILLGLYLEGMSGGYLFEGIMYELFGSY</sequence>
<feature type="transmembrane region" description="Helical" evidence="1">
    <location>
        <begin position="218"/>
        <end position="244"/>
    </location>
</feature>
<keyword evidence="1" id="KW-1133">Transmembrane helix</keyword>
<keyword evidence="1" id="KW-0812">Transmembrane</keyword>
<feature type="transmembrane region" description="Helical" evidence="1">
    <location>
        <begin position="162"/>
        <end position="181"/>
    </location>
</feature>
<dbReference type="OrthoDB" id="2291432at2"/>
<protein>
    <submittedName>
        <fullName evidence="3">Zinc ribbon domain-containing protein</fullName>
    </submittedName>
</protein>
<feature type="transmembrane region" description="Helical" evidence="1">
    <location>
        <begin position="86"/>
        <end position="107"/>
    </location>
</feature>
<dbReference type="InterPro" id="IPR026870">
    <property type="entry name" value="Zinc_ribbon_dom"/>
</dbReference>
<dbReference type="AlphaFoldDB" id="A0A3S9HCK7"/>
<dbReference type="EMBL" id="CP034465">
    <property type="protein sequence ID" value="AZP04893.1"/>
    <property type="molecule type" value="Genomic_DNA"/>
</dbReference>
<evidence type="ECO:0000313" key="3">
    <source>
        <dbReference type="EMBL" id="AZP04893.1"/>
    </source>
</evidence>
<keyword evidence="1" id="KW-0472">Membrane</keyword>